<dbReference type="CDD" id="cd02696">
    <property type="entry name" value="MurNAc-LAA"/>
    <property type="match status" value="1"/>
</dbReference>
<dbReference type="AlphaFoldDB" id="A0A9D9HUA0"/>
<reference evidence="2" key="1">
    <citation type="submission" date="2020-10" db="EMBL/GenBank/DDBJ databases">
        <authorList>
            <person name="Gilroy R."/>
        </authorList>
    </citation>
    <scope>NUCLEOTIDE SEQUENCE</scope>
    <source>
        <strain evidence="2">G3-3990</strain>
    </source>
</reference>
<feature type="domain" description="MurNAc-LAA" evidence="1">
    <location>
        <begin position="4"/>
        <end position="176"/>
    </location>
</feature>
<evidence type="ECO:0000259" key="1">
    <source>
        <dbReference type="Pfam" id="PF01520"/>
    </source>
</evidence>
<sequence length="179" mass="19673">MRKIFLIAGHNGAGTGASGYLDEGAETIAFRDLLDVELCRLGVIPETDFDRENEKLANIVSWLKGKVELEDLCIDIHFNAASESAHGTEVLVPEAPTTFEKKTAEQICSLICKVLGTNNRGVKTEKQSAHGKLAMLSGFKCQQILVEICFCSNGQDVEKYNRHKAELAKELAKLITHIV</sequence>
<dbReference type="EMBL" id="JADIMG010000072">
    <property type="protein sequence ID" value="MBO8460110.1"/>
    <property type="molecule type" value="Genomic_DNA"/>
</dbReference>
<dbReference type="SUPFAM" id="SSF53187">
    <property type="entry name" value="Zn-dependent exopeptidases"/>
    <property type="match status" value="1"/>
</dbReference>
<name>A0A9D9HUA0_9BACT</name>
<comment type="caution">
    <text evidence="2">The sequence shown here is derived from an EMBL/GenBank/DDBJ whole genome shotgun (WGS) entry which is preliminary data.</text>
</comment>
<accession>A0A9D9HUA0</accession>
<reference evidence="2" key="2">
    <citation type="journal article" date="2021" name="PeerJ">
        <title>Extensive microbial diversity within the chicken gut microbiome revealed by metagenomics and culture.</title>
        <authorList>
            <person name="Gilroy R."/>
            <person name="Ravi A."/>
            <person name="Getino M."/>
            <person name="Pursley I."/>
            <person name="Horton D.L."/>
            <person name="Alikhan N.F."/>
            <person name="Baker D."/>
            <person name="Gharbi K."/>
            <person name="Hall N."/>
            <person name="Watson M."/>
            <person name="Adriaenssens E.M."/>
            <person name="Foster-Nyarko E."/>
            <person name="Jarju S."/>
            <person name="Secka A."/>
            <person name="Antonio M."/>
            <person name="Oren A."/>
            <person name="Chaudhuri R.R."/>
            <person name="La Ragione R."/>
            <person name="Hildebrand F."/>
            <person name="Pallen M.J."/>
        </authorList>
    </citation>
    <scope>NUCLEOTIDE SEQUENCE</scope>
    <source>
        <strain evidence="2">G3-3990</strain>
    </source>
</reference>
<dbReference type="Proteomes" id="UP000823641">
    <property type="component" value="Unassembled WGS sequence"/>
</dbReference>
<dbReference type="GO" id="GO:0009253">
    <property type="term" value="P:peptidoglycan catabolic process"/>
    <property type="evidence" value="ECO:0007669"/>
    <property type="project" value="InterPro"/>
</dbReference>
<evidence type="ECO:0000313" key="2">
    <source>
        <dbReference type="EMBL" id="MBO8460110.1"/>
    </source>
</evidence>
<protein>
    <submittedName>
        <fullName evidence="2">N-acetylmuramoyl-L-alanine amidase</fullName>
    </submittedName>
</protein>
<dbReference type="GO" id="GO:0008745">
    <property type="term" value="F:N-acetylmuramoyl-L-alanine amidase activity"/>
    <property type="evidence" value="ECO:0007669"/>
    <property type="project" value="InterPro"/>
</dbReference>
<proteinExistence type="predicted"/>
<dbReference type="InterPro" id="IPR002508">
    <property type="entry name" value="MurNAc-LAA_cat"/>
</dbReference>
<dbReference type="Pfam" id="PF01520">
    <property type="entry name" value="Amidase_3"/>
    <property type="match status" value="1"/>
</dbReference>
<evidence type="ECO:0000313" key="3">
    <source>
        <dbReference type="Proteomes" id="UP000823641"/>
    </source>
</evidence>
<organism evidence="2 3">
    <name type="scientific">Candidatus Gallipaludibacter merdavium</name>
    <dbReference type="NCBI Taxonomy" id="2840839"/>
    <lineage>
        <taxon>Bacteria</taxon>
        <taxon>Pseudomonadati</taxon>
        <taxon>Bacteroidota</taxon>
        <taxon>Bacteroidia</taxon>
        <taxon>Bacteroidales</taxon>
        <taxon>Candidatus Gallipaludibacter</taxon>
    </lineage>
</organism>
<gene>
    <name evidence="2" type="ORF">IAA73_07255</name>
</gene>
<dbReference type="Gene3D" id="3.40.630.40">
    <property type="entry name" value="Zn-dependent exopeptidases"/>
    <property type="match status" value="1"/>
</dbReference>